<proteinExistence type="predicted"/>
<protein>
    <submittedName>
        <fullName evidence="1">DUF6522 family protein</fullName>
    </submittedName>
</protein>
<accession>A0ABV6CK18</accession>
<gene>
    <name evidence="1" type="ORF">ACFFIZ_08295</name>
</gene>
<dbReference type="Proteomes" id="UP001589795">
    <property type="component" value="Unassembled WGS sequence"/>
</dbReference>
<organism evidence="1 2">
    <name type="scientific">Paracoccus rhizosphaerae</name>
    <dbReference type="NCBI Taxonomy" id="1133347"/>
    <lineage>
        <taxon>Bacteria</taxon>
        <taxon>Pseudomonadati</taxon>
        <taxon>Pseudomonadota</taxon>
        <taxon>Alphaproteobacteria</taxon>
        <taxon>Rhodobacterales</taxon>
        <taxon>Paracoccaceae</taxon>
        <taxon>Paracoccus</taxon>
    </lineage>
</organism>
<comment type="caution">
    <text evidence="1">The sequence shown here is derived from an EMBL/GenBank/DDBJ whole genome shotgun (WGS) entry which is preliminary data.</text>
</comment>
<evidence type="ECO:0000313" key="2">
    <source>
        <dbReference type="Proteomes" id="UP001589795"/>
    </source>
</evidence>
<evidence type="ECO:0000313" key="1">
    <source>
        <dbReference type="EMBL" id="MFC0200321.1"/>
    </source>
</evidence>
<dbReference type="RefSeq" id="WP_378926498.1">
    <property type="nucleotide sequence ID" value="NZ_JBHLWQ010000071.1"/>
</dbReference>
<dbReference type="Pfam" id="PF20132">
    <property type="entry name" value="DUF6522"/>
    <property type="match status" value="1"/>
</dbReference>
<dbReference type="InterPro" id="IPR045389">
    <property type="entry name" value="DUF6522"/>
</dbReference>
<name>A0ABV6CK18_9RHOB</name>
<dbReference type="EMBL" id="JBHLWQ010000071">
    <property type="protein sequence ID" value="MFC0200321.1"/>
    <property type="molecule type" value="Genomic_DNA"/>
</dbReference>
<sequence length="95" mass="10661">MERQGAAMKIEFRDGQPVVDAAEIAPLLELDVPDFQNLMRSGKIRTTMERGEGEDDGKFRLTFQSPFWRVRLTCGRDGKVATMTRVQLRGAMAAS</sequence>
<keyword evidence="2" id="KW-1185">Reference proteome</keyword>
<reference evidence="1 2" key="1">
    <citation type="submission" date="2024-09" db="EMBL/GenBank/DDBJ databases">
        <authorList>
            <person name="Sun Q."/>
            <person name="Mori K."/>
        </authorList>
    </citation>
    <scope>NUCLEOTIDE SEQUENCE [LARGE SCALE GENOMIC DNA]</scope>
    <source>
        <strain evidence="1 2">CCM 7904</strain>
    </source>
</reference>